<name>S8AUF2_PENO1</name>
<organism evidence="1 2">
    <name type="scientific">Penicillium oxalicum (strain 114-2 / CGMCC 5302)</name>
    <name type="common">Penicillium decumbens</name>
    <dbReference type="NCBI Taxonomy" id="933388"/>
    <lineage>
        <taxon>Eukaryota</taxon>
        <taxon>Fungi</taxon>
        <taxon>Dikarya</taxon>
        <taxon>Ascomycota</taxon>
        <taxon>Pezizomycotina</taxon>
        <taxon>Eurotiomycetes</taxon>
        <taxon>Eurotiomycetidae</taxon>
        <taxon>Eurotiales</taxon>
        <taxon>Aspergillaceae</taxon>
        <taxon>Penicillium</taxon>
    </lineage>
</organism>
<dbReference type="EMBL" id="KB644412">
    <property type="protein sequence ID" value="EPS29768.1"/>
    <property type="molecule type" value="Genomic_DNA"/>
</dbReference>
<gene>
    <name evidence="1" type="ORF">PDE_04718</name>
</gene>
<accession>S8AUF2</accession>
<keyword evidence="2" id="KW-1185">Reference proteome</keyword>
<sequence>MSSTQIQALLRFLTQDAKIPLAVAMSKTPELQKAHLTSVETLAKTNLTALEEAICDQKLAKQIFNASKRICKKRAAPSGSSTAPVEKKIKNGNSTSILTPYETESRLSLPTSVVQSKVEEMTVVTNRAPLVLAFAICVLKYTMPEQPISSRLSLAQAVVSANSRSKAISIGIELNQSAEQEVWSEGQPVVTVLGREIPVLKRWDYDPREGLPGGSTFLSTDVSRSSCHEFLGTSGNGNTDQMPPLWGIDLEASQRSRGAKSTEKGATSLPIYTAESARSYLLRSISDARQAISSPKVKAKAALVSNHEEPAVSLLFAIDSVCQSWAGTLTKEELDRRAWFWYLKTRPEVEDGRQGWGQKGQVRLKDILALRKDFASTLS</sequence>
<dbReference type="HOGENOM" id="CLU_031573_1_0_1"/>
<dbReference type="Proteomes" id="UP000019376">
    <property type="component" value="Unassembled WGS sequence"/>
</dbReference>
<dbReference type="AlphaFoldDB" id="S8AUF2"/>
<dbReference type="STRING" id="933388.S8AUF2"/>
<evidence type="ECO:0000313" key="2">
    <source>
        <dbReference type="Proteomes" id="UP000019376"/>
    </source>
</evidence>
<dbReference type="OrthoDB" id="514070at2759"/>
<reference evidence="1 2" key="1">
    <citation type="journal article" date="2013" name="PLoS ONE">
        <title>Genomic and secretomic analyses reveal unique features of the lignocellulolytic enzyme system of Penicillium decumbens.</title>
        <authorList>
            <person name="Liu G."/>
            <person name="Zhang L."/>
            <person name="Wei X."/>
            <person name="Zou G."/>
            <person name="Qin Y."/>
            <person name="Ma L."/>
            <person name="Li J."/>
            <person name="Zheng H."/>
            <person name="Wang S."/>
            <person name="Wang C."/>
            <person name="Xun L."/>
            <person name="Zhao G.-P."/>
            <person name="Zhou Z."/>
            <person name="Qu Y."/>
        </authorList>
    </citation>
    <scope>NUCLEOTIDE SEQUENCE [LARGE SCALE GENOMIC DNA]</scope>
    <source>
        <strain evidence="2">114-2 / CGMCC 5302</strain>
    </source>
</reference>
<dbReference type="PhylomeDB" id="S8AUF2"/>
<proteinExistence type="predicted"/>
<evidence type="ECO:0008006" key="3">
    <source>
        <dbReference type="Google" id="ProtNLM"/>
    </source>
</evidence>
<protein>
    <recommendedName>
        <fullName evidence="3">Impact N-terminal domain-containing protein</fullName>
    </recommendedName>
</protein>
<dbReference type="eggNOG" id="ENOG502SK8I">
    <property type="taxonomic scope" value="Eukaryota"/>
</dbReference>
<evidence type="ECO:0000313" key="1">
    <source>
        <dbReference type="EMBL" id="EPS29768.1"/>
    </source>
</evidence>